<name>A0A6J7WG59_9CAUD</name>
<gene>
    <name evidence="1" type="ORF">UFOVP191_57</name>
</gene>
<protein>
    <submittedName>
        <fullName evidence="1">Uncharacterized protein</fullName>
    </submittedName>
</protein>
<evidence type="ECO:0000313" key="1">
    <source>
        <dbReference type="EMBL" id="CAB5212895.1"/>
    </source>
</evidence>
<dbReference type="EMBL" id="LR798233">
    <property type="protein sequence ID" value="CAB5212895.1"/>
    <property type="molecule type" value="Genomic_DNA"/>
</dbReference>
<proteinExistence type="predicted"/>
<reference evidence="1" key="1">
    <citation type="submission" date="2020-05" db="EMBL/GenBank/DDBJ databases">
        <authorList>
            <person name="Chiriac C."/>
            <person name="Salcher M."/>
            <person name="Ghai R."/>
            <person name="Kavagutti S V."/>
        </authorList>
    </citation>
    <scope>NUCLEOTIDE SEQUENCE</scope>
</reference>
<accession>A0A6J7WG59</accession>
<organism evidence="1">
    <name type="scientific">uncultured Caudovirales phage</name>
    <dbReference type="NCBI Taxonomy" id="2100421"/>
    <lineage>
        <taxon>Viruses</taxon>
        <taxon>Duplodnaviria</taxon>
        <taxon>Heunggongvirae</taxon>
        <taxon>Uroviricota</taxon>
        <taxon>Caudoviricetes</taxon>
        <taxon>Peduoviridae</taxon>
        <taxon>Maltschvirus</taxon>
        <taxon>Maltschvirus maltsch</taxon>
    </lineage>
</organism>
<sequence>MARTNLHLALENYNYVCYNSGYKGVDAHLATLITNESDFAMTFVQNTKHGNRFQDITGNQYGLLSVIELSQIKNSGTYWLCLCACGNKTIKRGDRIRSGYSESCGCVGKENSRKANTKHGYASGGKNTAEYNTWHNMISRCHNPKCKEYPYYGGRGITVCDRWLSIENFLADMGMKPSQTHSLDRINNDGNYEPSNCRWATKKEQSRNKRSNRFIDHAGQSLTVSAWAEQQKIHYNTLHNRLKNGWPIEEALGFKRRSSLPLVVQSAKLATTGGVL</sequence>